<proteinExistence type="predicted"/>
<reference evidence="1" key="1">
    <citation type="submission" date="2023-11" db="EMBL/GenBank/DDBJ databases">
        <title>Gracilibacillus pellucida a moderately halophilic bacterium isolated from saline soil in Xinjiang province.</title>
        <authorList>
            <person name="Zhang Z."/>
            <person name="Tan F."/>
            <person name="Wang Y."/>
            <person name="Xia M."/>
        </authorList>
    </citation>
    <scope>NUCLEOTIDE SEQUENCE</scope>
    <source>
        <strain evidence="1">S3-1-1</strain>
    </source>
</reference>
<dbReference type="Proteomes" id="UP001277972">
    <property type="component" value="Unassembled WGS sequence"/>
</dbReference>
<comment type="caution">
    <text evidence="1">The sequence shown here is derived from an EMBL/GenBank/DDBJ whole genome shotgun (WGS) entry which is preliminary data.</text>
</comment>
<protein>
    <submittedName>
        <fullName evidence="1">SDR family NAD(P)-dependent oxidoreductase</fullName>
    </submittedName>
</protein>
<keyword evidence="2" id="KW-1185">Reference proteome</keyword>
<organism evidence="1 2">
    <name type="scientific">Gracilibacillus pellucidus</name>
    <dbReference type="NCBI Taxonomy" id="3095368"/>
    <lineage>
        <taxon>Bacteria</taxon>
        <taxon>Bacillati</taxon>
        <taxon>Bacillota</taxon>
        <taxon>Bacilli</taxon>
        <taxon>Bacillales</taxon>
        <taxon>Bacillaceae</taxon>
        <taxon>Gracilibacillus</taxon>
    </lineage>
</organism>
<evidence type="ECO:0000313" key="1">
    <source>
        <dbReference type="EMBL" id="MDX8045862.1"/>
    </source>
</evidence>
<name>A0ACC6M4Q2_9BACI</name>
<dbReference type="EMBL" id="JAWZSR010000003">
    <property type="protein sequence ID" value="MDX8045862.1"/>
    <property type="molecule type" value="Genomic_DNA"/>
</dbReference>
<sequence>MKKVMVIGASGGIGQAIVKELAERNVDVVAFARGKEKLEALFADNQYVTIQQGDALNKRELELGMLGVDVIIHALNIPYSKWEDNLEKIMRNVVEIAKRYQAKLGIVDNIYGYGRGSEKKITEASPKYPHTKKGKIRLELEEIVKKSGVEALFAYFPDFYGPGAEKSMLHYLFVGVANNKMSFFIGDPTVKREYIYTLDGAKAMVTLVEKPDAYGQGWNIPATDVISGNEIIEFMRQEEGFTKKVWTVKKGILTLLGFFDEDVKEVVEMLYLTETPVVLSGEKYEKYIGSLPRTSYKDGMKRTIPSYKTNIEK</sequence>
<accession>A0ACC6M4Q2</accession>
<evidence type="ECO:0000313" key="2">
    <source>
        <dbReference type="Proteomes" id="UP001277972"/>
    </source>
</evidence>
<gene>
    <name evidence="1" type="ORF">SH601_07640</name>
</gene>